<evidence type="ECO:0000313" key="4">
    <source>
        <dbReference type="EMBL" id="AIS19011.1"/>
    </source>
</evidence>
<sequence>MLESCKNAQERWGGVHLLIDRWLQERNELIKAFDALGDTPQALVEDRKRLQDFCGLLVDYTSAGHFEIYEQLTDEAKAFNDKRGLELAETIWPRIDEITQKALDFNDYCDKGDCSDAAVILDKLKELGRLLHERFELEDCLIEVLHNAHKEESVAQA</sequence>
<comment type="similarity">
    <text evidence="3">Belongs to the Rsd/AlgQ family.</text>
</comment>
<dbReference type="eggNOG" id="COG3160">
    <property type="taxonomic scope" value="Bacteria"/>
</dbReference>
<dbReference type="InterPro" id="IPR038309">
    <property type="entry name" value="Rsd/AlgQ_sf"/>
</dbReference>
<evidence type="ECO:0000256" key="1">
    <source>
        <dbReference type="ARBA" id="ARBA00023015"/>
    </source>
</evidence>
<reference evidence="4 5" key="1">
    <citation type="journal article" date="2015" name="J. Biotechnol.">
        <title>Complete genome sequence of Pseudomonas rhizosphaerae IH5T (=DSM 16299T), a phosphate-solubilizing rhizobacterium for bacterial biofertilizer.</title>
        <authorList>
            <person name="Kwak Y."/>
            <person name="Jung B.K."/>
            <person name="Shin J.H."/>
        </authorList>
    </citation>
    <scope>NUCLEOTIDE SEQUENCE [LARGE SCALE GENOMIC DNA]</scope>
    <source>
        <strain evidence="4">DSM 16299</strain>
    </source>
</reference>
<name>A0A089ZR99_9PSED</name>
<keyword evidence="2 3" id="KW-0804">Transcription</keyword>
<dbReference type="Gene3D" id="1.20.120.1370">
    <property type="entry name" value="Regulator of RNA polymerase sigma(70) subunit, domain 4"/>
    <property type="match status" value="1"/>
</dbReference>
<keyword evidence="1 3" id="KW-0805">Transcription regulation</keyword>
<dbReference type="GO" id="GO:0006355">
    <property type="term" value="P:regulation of DNA-templated transcription"/>
    <property type="evidence" value="ECO:0007669"/>
    <property type="project" value="InterPro"/>
</dbReference>
<evidence type="ECO:0000256" key="3">
    <source>
        <dbReference type="RuleBase" id="RU004409"/>
    </source>
</evidence>
<dbReference type="OrthoDB" id="5567237at2"/>
<keyword evidence="5" id="KW-1185">Reference proteome</keyword>
<dbReference type="InterPro" id="IPR007448">
    <property type="entry name" value="Sigma70_reg_Rsd_AlgQ"/>
</dbReference>
<dbReference type="Pfam" id="PF04353">
    <property type="entry name" value="Rsd_AlgQ"/>
    <property type="match status" value="1"/>
</dbReference>
<dbReference type="STRING" id="216142.LT40_17075"/>
<dbReference type="PIRSF" id="PIRSF016548">
    <property type="entry name" value="Rsd_AlgQ"/>
    <property type="match status" value="1"/>
</dbReference>
<protein>
    <submittedName>
        <fullName evidence="4">Transcriptional regulator</fullName>
    </submittedName>
</protein>
<dbReference type="Proteomes" id="UP000029499">
    <property type="component" value="Chromosome"/>
</dbReference>
<dbReference type="HOGENOM" id="CLU_142729_0_0_6"/>
<dbReference type="EMBL" id="CP009533">
    <property type="protein sequence ID" value="AIS19011.1"/>
    <property type="molecule type" value="Genomic_DNA"/>
</dbReference>
<evidence type="ECO:0000256" key="2">
    <source>
        <dbReference type="ARBA" id="ARBA00023163"/>
    </source>
</evidence>
<dbReference type="KEGG" id="prh:LT40_17075"/>
<dbReference type="RefSeq" id="WP_043192241.1">
    <property type="nucleotide sequence ID" value="NZ_CP009533.1"/>
</dbReference>
<evidence type="ECO:0000313" key="5">
    <source>
        <dbReference type="Proteomes" id="UP000029499"/>
    </source>
</evidence>
<accession>A0A089ZR99</accession>
<dbReference type="AlphaFoldDB" id="A0A089ZR99"/>
<proteinExistence type="inferred from homology"/>
<dbReference type="NCBIfam" id="NF008723">
    <property type="entry name" value="PRK11718.1"/>
    <property type="match status" value="1"/>
</dbReference>
<gene>
    <name evidence="4" type="ORF">LT40_17075</name>
</gene>
<organism evidence="4 5">
    <name type="scientific">Pseudomonas rhizosphaerae</name>
    <dbReference type="NCBI Taxonomy" id="216142"/>
    <lineage>
        <taxon>Bacteria</taxon>
        <taxon>Pseudomonadati</taxon>
        <taxon>Pseudomonadota</taxon>
        <taxon>Gammaproteobacteria</taxon>
        <taxon>Pseudomonadales</taxon>
        <taxon>Pseudomonadaceae</taxon>
        <taxon>Pseudomonas</taxon>
    </lineage>
</organism>